<proteinExistence type="predicted"/>
<dbReference type="Pfam" id="PF00127">
    <property type="entry name" value="Copper-bind"/>
    <property type="match status" value="1"/>
</dbReference>
<keyword evidence="4" id="KW-0812">Transmembrane</keyword>
<dbReference type="InterPro" id="IPR008972">
    <property type="entry name" value="Cupredoxin"/>
</dbReference>
<dbReference type="InterPro" id="IPR052953">
    <property type="entry name" value="Ser-rich/MCO-related"/>
</dbReference>
<protein>
    <submittedName>
        <fullName evidence="7">2743_t:CDS:1</fullName>
    </submittedName>
</protein>
<dbReference type="SUPFAM" id="SSF49503">
    <property type="entry name" value="Cupredoxins"/>
    <property type="match status" value="1"/>
</dbReference>
<feature type="chain" id="PRO_5040474586" evidence="5">
    <location>
        <begin position="21"/>
        <end position="414"/>
    </location>
</feature>
<feature type="transmembrane region" description="Helical" evidence="4">
    <location>
        <begin position="143"/>
        <end position="164"/>
    </location>
</feature>
<dbReference type="Gene3D" id="2.60.40.420">
    <property type="entry name" value="Cupredoxins - blue copper proteins"/>
    <property type="match status" value="1"/>
</dbReference>
<keyword evidence="4" id="KW-1133">Transmembrane helix</keyword>
<dbReference type="AlphaFoldDB" id="A0A9N8WIJ7"/>
<dbReference type="GO" id="GO:0009055">
    <property type="term" value="F:electron transfer activity"/>
    <property type="evidence" value="ECO:0007669"/>
    <property type="project" value="InterPro"/>
</dbReference>
<feature type="region of interest" description="Disordered" evidence="3">
    <location>
        <begin position="114"/>
        <end position="139"/>
    </location>
</feature>
<organism evidence="7 8">
    <name type="scientific">Paraglomus brasilianum</name>
    <dbReference type="NCBI Taxonomy" id="144538"/>
    <lineage>
        <taxon>Eukaryota</taxon>
        <taxon>Fungi</taxon>
        <taxon>Fungi incertae sedis</taxon>
        <taxon>Mucoromycota</taxon>
        <taxon>Glomeromycotina</taxon>
        <taxon>Glomeromycetes</taxon>
        <taxon>Paraglomerales</taxon>
        <taxon>Paraglomeraceae</taxon>
        <taxon>Paraglomus</taxon>
    </lineage>
</organism>
<evidence type="ECO:0000256" key="1">
    <source>
        <dbReference type="ARBA" id="ARBA00022723"/>
    </source>
</evidence>
<name>A0A9N8WIJ7_9GLOM</name>
<dbReference type="CDD" id="cd00920">
    <property type="entry name" value="Cupredoxin"/>
    <property type="match status" value="1"/>
</dbReference>
<dbReference type="PANTHER" id="PTHR34883:SF15">
    <property type="entry name" value="EXTRACELLULAR SERINE-RICH PROTEIN"/>
    <property type="match status" value="1"/>
</dbReference>
<comment type="caution">
    <text evidence="7">The sequence shown here is derived from an EMBL/GenBank/DDBJ whole genome shotgun (WGS) entry which is preliminary data.</text>
</comment>
<keyword evidence="2" id="KW-0186">Copper</keyword>
<evidence type="ECO:0000256" key="2">
    <source>
        <dbReference type="ARBA" id="ARBA00023008"/>
    </source>
</evidence>
<reference evidence="7" key="1">
    <citation type="submission" date="2021-06" db="EMBL/GenBank/DDBJ databases">
        <authorList>
            <person name="Kallberg Y."/>
            <person name="Tangrot J."/>
            <person name="Rosling A."/>
        </authorList>
    </citation>
    <scope>NUCLEOTIDE SEQUENCE</scope>
    <source>
        <strain evidence="7">BR232B</strain>
    </source>
</reference>
<keyword evidence="5" id="KW-0732">Signal</keyword>
<evidence type="ECO:0000256" key="4">
    <source>
        <dbReference type="SAM" id="Phobius"/>
    </source>
</evidence>
<evidence type="ECO:0000256" key="5">
    <source>
        <dbReference type="SAM" id="SignalP"/>
    </source>
</evidence>
<evidence type="ECO:0000313" key="7">
    <source>
        <dbReference type="EMBL" id="CAG8483871.1"/>
    </source>
</evidence>
<gene>
    <name evidence="7" type="ORF">PBRASI_LOCUS1728</name>
</gene>
<evidence type="ECO:0000256" key="3">
    <source>
        <dbReference type="SAM" id="MobiDB-lite"/>
    </source>
</evidence>
<dbReference type="OrthoDB" id="2387117at2759"/>
<keyword evidence="8" id="KW-1185">Reference proteome</keyword>
<keyword evidence="1" id="KW-0479">Metal-binding</keyword>
<dbReference type="InterPro" id="IPR000923">
    <property type="entry name" value="BlueCu_1"/>
</dbReference>
<evidence type="ECO:0000259" key="6">
    <source>
        <dbReference type="Pfam" id="PF00127"/>
    </source>
</evidence>
<feature type="domain" description="Blue (type 1) copper" evidence="6">
    <location>
        <begin position="24"/>
        <end position="116"/>
    </location>
</feature>
<evidence type="ECO:0000313" key="8">
    <source>
        <dbReference type="Proteomes" id="UP000789739"/>
    </source>
</evidence>
<dbReference type="Proteomes" id="UP000789739">
    <property type="component" value="Unassembled WGS sequence"/>
</dbReference>
<sequence>MKYTIATFLLATVLITTTFAQNLVINVGEGGLKYNPASITAAPGSTITFVWINTIPHSVVQSDSADSCTPTVGGFNRQMKAGESWVLKVPTDRPKVWFYCNVSTHCQQGMKGVLTVSGVNPPSGGNSTNPGDSPNTSNGSPTAMIAGIAAASIVLVVILGLLFYRRNRDLADGRENGNDGGNIGATRDVESSDIALSNLSSSSITVPSLQYPTPALHAVSSAPFLEIISPLHTTGESITSSLATSTDDSKMTVTPSSIYSPVSTGTAIFNRNRHNGLTEYRDGNTICHAEDKAMSEDAKVKDISNHKLFEHENIFLKRRRASPNIGVFCDQYEVSDPSEWKYTRMSLDRYITSTGKSGSTERIITRLPDCRPLLNILNTYLIIERLKASKVAEKYRNSSESMIKCIQGPPALLA</sequence>
<dbReference type="EMBL" id="CAJVPI010000119">
    <property type="protein sequence ID" value="CAG8483871.1"/>
    <property type="molecule type" value="Genomic_DNA"/>
</dbReference>
<dbReference type="PANTHER" id="PTHR34883">
    <property type="entry name" value="SERINE-RICH PROTEIN, PUTATIVE-RELATED-RELATED"/>
    <property type="match status" value="1"/>
</dbReference>
<keyword evidence="4" id="KW-0472">Membrane</keyword>
<accession>A0A9N8WIJ7</accession>
<dbReference type="GO" id="GO:0005507">
    <property type="term" value="F:copper ion binding"/>
    <property type="evidence" value="ECO:0007669"/>
    <property type="project" value="InterPro"/>
</dbReference>
<feature type="compositionally biased region" description="Polar residues" evidence="3">
    <location>
        <begin position="117"/>
        <end position="139"/>
    </location>
</feature>
<feature type="signal peptide" evidence="5">
    <location>
        <begin position="1"/>
        <end position="20"/>
    </location>
</feature>